<protein>
    <submittedName>
        <fullName evidence="2">Uncharacterized protein</fullName>
    </submittedName>
</protein>
<dbReference type="AlphaFoldDB" id="A0A1S8AAR3"/>
<proteinExistence type="predicted"/>
<organism evidence="2">
    <name type="scientific">Rosellinia necatrix</name>
    <name type="common">White root-rot fungus</name>
    <dbReference type="NCBI Taxonomy" id="77044"/>
    <lineage>
        <taxon>Eukaryota</taxon>
        <taxon>Fungi</taxon>
        <taxon>Dikarya</taxon>
        <taxon>Ascomycota</taxon>
        <taxon>Pezizomycotina</taxon>
        <taxon>Sordariomycetes</taxon>
        <taxon>Xylariomycetidae</taxon>
        <taxon>Xylariales</taxon>
        <taxon>Xylariaceae</taxon>
        <taxon>Rosellinia</taxon>
    </lineage>
</organism>
<dbReference type="EMBL" id="DF977517">
    <property type="protein sequence ID" value="GAW27113.1"/>
    <property type="molecule type" value="Genomic_DNA"/>
</dbReference>
<evidence type="ECO:0000313" key="2">
    <source>
        <dbReference type="EMBL" id="GAW27113.1"/>
    </source>
</evidence>
<sequence length="53" mass="5560">MALMIKRWASSSTGRDSSRRDACDDQADGADSADAEYVDDTDGDGDGDADGDE</sequence>
<feature type="region of interest" description="Disordered" evidence="1">
    <location>
        <begin position="1"/>
        <end position="53"/>
    </location>
</feature>
<keyword evidence="3" id="KW-1185">Reference proteome</keyword>
<gene>
    <name evidence="2" type="ORF">SAMD00023353_7200020</name>
</gene>
<feature type="compositionally biased region" description="Acidic residues" evidence="1">
    <location>
        <begin position="24"/>
        <end position="53"/>
    </location>
</feature>
<name>A0A1S8AAR3_ROSNE</name>
<evidence type="ECO:0000313" key="3">
    <source>
        <dbReference type="Proteomes" id="UP000054516"/>
    </source>
</evidence>
<accession>A0A1S8AAR3</accession>
<dbReference type="Proteomes" id="UP000054516">
    <property type="component" value="Unassembled WGS sequence"/>
</dbReference>
<evidence type="ECO:0000256" key="1">
    <source>
        <dbReference type="SAM" id="MobiDB-lite"/>
    </source>
</evidence>
<reference evidence="2" key="1">
    <citation type="submission" date="2016-03" db="EMBL/GenBank/DDBJ databases">
        <title>Draft genome sequence of Rosellinia necatrix.</title>
        <authorList>
            <person name="Kanematsu S."/>
        </authorList>
    </citation>
    <scope>NUCLEOTIDE SEQUENCE [LARGE SCALE GENOMIC DNA]</scope>
    <source>
        <strain evidence="2">W97</strain>
    </source>
</reference>